<dbReference type="InterPro" id="IPR003594">
    <property type="entry name" value="HATPase_dom"/>
</dbReference>
<dbReference type="AlphaFoldDB" id="A0A3B1CVN0"/>
<keyword evidence="1" id="KW-0723">Serine/threonine-protein kinase</keyword>
<protein>
    <recommendedName>
        <fullName evidence="2">Histidine kinase/HSP90-like ATPase domain-containing protein</fullName>
    </recommendedName>
</protein>
<sequence length="146" mass="16534">MAESVRLTIPSDPKFLSLVRKVVTHLLTHHKVAPDIIPRLALCIDEACSNIIKYSYNECKEQSIEMCFSLANNLLEIGIRDYGKQCDPKDIKPRAIQEIKPGGLGTYFINEIMDEVHYCTNREKGTLLTMRKNLKNEMPSIPKGDG</sequence>
<evidence type="ECO:0000256" key="1">
    <source>
        <dbReference type="ARBA" id="ARBA00022527"/>
    </source>
</evidence>
<dbReference type="GO" id="GO:0004674">
    <property type="term" value="F:protein serine/threonine kinase activity"/>
    <property type="evidence" value="ECO:0007669"/>
    <property type="project" value="UniProtKB-KW"/>
</dbReference>
<keyword evidence="1" id="KW-0418">Kinase</keyword>
<dbReference type="Gene3D" id="3.30.565.10">
    <property type="entry name" value="Histidine kinase-like ATPase, C-terminal domain"/>
    <property type="match status" value="1"/>
</dbReference>
<name>A0A3B1CVN0_9ZZZZ</name>
<dbReference type="PANTHER" id="PTHR35526">
    <property type="entry name" value="ANTI-SIGMA-F FACTOR RSBW-RELATED"/>
    <property type="match status" value="1"/>
</dbReference>
<dbReference type="InterPro" id="IPR050267">
    <property type="entry name" value="Anti-sigma-factor_SerPK"/>
</dbReference>
<accession>A0A3B1CVN0</accession>
<gene>
    <name evidence="3" type="ORF">MNBD_NITROSPINAE05-977</name>
</gene>
<proteinExistence type="predicted"/>
<dbReference type="Pfam" id="PF13581">
    <property type="entry name" value="HATPase_c_2"/>
    <property type="match status" value="1"/>
</dbReference>
<organism evidence="3">
    <name type="scientific">hydrothermal vent metagenome</name>
    <dbReference type="NCBI Taxonomy" id="652676"/>
    <lineage>
        <taxon>unclassified sequences</taxon>
        <taxon>metagenomes</taxon>
        <taxon>ecological metagenomes</taxon>
    </lineage>
</organism>
<dbReference type="PANTHER" id="PTHR35526:SF3">
    <property type="entry name" value="ANTI-SIGMA-F FACTOR RSBW"/>
    <property type="match status" value="1"/>
</dbReference>
<evidence type="ECO:0000313" key="3">
    <source>
        <dbReference type="EMBL" id="VAX26710.1"/>
    </source>
</evidence>
<evidence type="ECO:0000259" key="2">
    <source>
        <dbReference type="Pfam" id="PF13581"/>
    </source>
</evidence>
<keyword evidence="1" id="KW-0808">Transferase</keyword>
<feature type="domain" description="Histidine kinase/HSP90-like ATPase" evidence="2">
    <location>
        <begin position="9"/>
        <end position="132"/>
    </location>
</feature>
<reference evidence="3" key="1">
    <citation type="submission" date="2018-06" db="EMBL/GenBank/DDBJ databases">
        <authorList>
            <person name="Zhirakovskaya E."/>
        </authorList>
    </citation>
    <scope>NUCLEOTIDE SEQUENCE</scope>
</reference>
<dbReference type="SUPFAM" id="SSF55874">
    <property type="entry name" value="ATPase domain of HSP90 chaperone/DNA topoisomerase II/histidine kinase"/>
    <property type="match status" value="1"/>
</dbReference>
<dbReference type="EMBL" id="UOGG01000010">
    <property type="protein sequence ID" value="VAX26710.1"/>
    <property type="molecule type" value="Genomic_DNA"/>
</dbReference>
<dbReference type="CDD" id="cd16936">
    <property type="entry name" value="HATPase_RsbW-like"/>
    <property type="match status" value="1"/>
</dbReference>
<dbReference type="InterPro" id="IPR036890">
    <property type="entry name" value="HATPase_C_sf"/>
</dbReference>